<sequence>MSWSARWSCACATAGEGSCCAGGGDPGRWPAGSGNLAVWGLASARVPVSEEIKQGALCSARVPQSLLGDYPCTPADLTV</sequence>
<accession>A0A6B0UD95</accession>
<name>A0A6B0UD95_IXORI</name>
<proteinExistence type="predicted"/>
<protein>
    <submittedName>
        <fullName evidence="1">Putative secreted protein</fullName>
    </submittedName>
</protein>
<dbReference type="AlphaFoldDB" id="A0A6B0UD95"/>
<reference evidence="1" key="1">
    <citation type="submission" date="2019-12" db="EMBL/GenBank/DDBJ databases">
        <title>An insight into the sialome of adult female Ixodes ricinus ticks feeding for 6 days.</title>
        <authorList>
            <person name="Perner J."/>
            <person name="Ribeiro J.M.C."/>
        </authorList>
    </citation>
    <scope>NUCLEOTIDE SEQUENCE</scope>
    <source>
        <strain evidence="1">Semi-engorged</strain>
        <tissue evidence="1">Salivary glands</tissue>
    </source>
</reference>
<dbReference type="EMBL" id="GIFC01002130">
    <property type="protein sequence ID" value="MXU84213.1"/>
    <property type="molecule type" value="Transcribed_RNA"/>
</dbReference>
<organism evidence="1">
    <name type="scientific">Ixodes ricinus</name>
    <name type="common">Common tick</name>
    <name type="synonym">Acarus ricinus</name>
    <dbReference type="NCBI Taxonomy" id="34613"/>
    <lineage>
        <taxon>Eukaryota</taxon>
        <taxon>Metazoa</taxon>
        <taxon>Ecdysozoa</taxon>
        <taxon>Arthropoda</taxon>
        <taxon>Chelicerata</taxon>
        <taxon>Arachnida</taxon>
        <taxon>Acari</taxon>
        <taxon>Parasitiformes</taxon>
        <taxon>Ixodida</taxon>
        <taxon>Ixodoidea</taxon>
        <taxon>Ixodidae</taxon>
        <taxon>Ixodinae</taxon>
        <taxon>Ixodes</taxon>
    </lineage>
</organism>
<evidence type="ECO:0000313" key="1">
    <source>
        <dbReference type="EMBL" id="MXU84213.1"/>
    </source>
</evidence>